<dbReference type="Proteomes" id="UP000283269">
    <property type="component" value="Unassembled WGS sequence"/>
</dbReference>
<dbReference type="AlphaFoldDB" id="A0A409WUW2"/>
<gene>
    <name evidence="2" type="ORF">CVT25_008453</name>
</gene>
<evidence type="ECO:0000313" key="3">
    <source>
        <dbReference type="Proteomes" id="UP000283269"/>
    </source>
</evidence>
<dbReference type="EMBL" id="NHYD01003151">
    <property type="protein sequence ID" value="PPQ82313.1"/>
    <property type="molecule type" value="Genomic_DNA"/>
</dbReference>
<evidence type="ECO:0000256" key="1">
    <source>
        <dbReference type="SAM" id="MobiDB-lite"/>
    </source>
</evidence>
<feature type="compositionally biased region" description="Basic and acidic residues" evidence="1">
    <location>
        <begin position="317"/>
        <end position="338"/>
    </location>
</feature>
<proteinExistence type="predicted"/>
<feature type="region of interest" description="Disordered" evidence="1">
    <location>
        <begin position="276"/>
        <end position="415"/>
    </location>
</feature>
<feature type="compositionally biased region" description="Basic residues" evidence="1">
    <location>
        <begin position="394"/>
        <end position="406"/>
    </location>
</feature>
<protein>
    <submittedName>
        <fullName evidence="2">Uncharacterized protein</fullName>
    </submittedName>
</protein>
<feature type="compositionally biased region" description="Polar residues" evidence="1">
    <location>
        <begin position="303"/>
        <end position="314"/>
    </location>
</feature>
<feature type="compositionally biased region" description="Basic and acidic residues" evidence="1">
    <location>
        <begin position="287"/>
        <end position="299"/>
    </location>
</feature>
<organism evidence="2 3">
    <name type="scientific">Psilocybe cyanescens</name>
    <dbReference type="NCBI Taxonomy" id="93625"/>
    <lineage>
        <taxon>Eukaryota</taxon>
        <taxon>Fungi</taxon>
        <taxon>Dikarya</taxon>
        <taxon>Basidiomycota</taxon>
        <taxon>Agaricomycotina</taxon>
        <taxon>Agaricomycetes</taxon>
        <taxon>Agaricomycetidae</taxon>
        <taxon>Agaricales</taxon>
        <taxon>Agaricineae</taxon>
        <taxon>Strophariaceae</taxon>
        <taxon>Psilocybe</taxon>
    </lineage>
</organism>
<reference evidence="2 3" key="1">
    <citation type="journal article" date="2018" name="Evol. Lett.">
        <title>Horizontal gene cluster transfer increased hallucinogenic mushroom diversity.</title>
        <authorList>
            <person name="Reynolds H.T."/>
            <person name="Vijayakumar V."/>
            <person name="Gluck-Thaler E."/>
            <person name="Korotkin H.B."/>
            <person name="Matheny P.B."/>
            <person name="Slot J.C."/>
        </authorList>
    </citation>
    <scope>NUCLEOTIDE SEQUENCE [LARGE SCALE GENOMIC DNA]</scope>
    <source>
        <strain evidence="2 3">2631</strain>
    </source>
</reference>
<name>A0A409WUW2_PSICY</name>
<feature type="compositionally biased region" description="Low complexity" evidence="1">
    <location>
        <begin position="379"/>
        <end position="393"/>
    </location>
</feature>
<sequence>MSTTLQTSTNILQTVVFQGDIHDVESFLQWVINHSKDAQAASAIVNNVERALVEYFGDPEDPHMIGTPLQGLPPTPYTPTSTDVSSTEFYQSCVEYVDDFRQWVIRDSEDAESAAARLEQRENALMMETLQKPPPSASYHTPPLFRESISPIPMPDQGLLVKEELWPVINNRLPRLTAPFAAEEHYPHSTITSPSHQNSELSTLDSMIETHGINHKSTLVDRHERTINHCRENTNPYFRPRREAKINQNSISNHWEDQRGCRSDLSTIVERNDIHRSSPDSWSIMDQWDRPYFPRDRSKPTRAMSTAGQTSGQGRSMECERRMEDGYPTRDPTRRQEMRPTLAPEETSIDGFAIHDEDFVPPDTDKQYVCGNNHGRPGPSSLPSSSSLPATTRRAIHRRPHRHRKLPPLAPDIDY</sequence>
<feature type="compositionally biased region" description="Basic and acidic residues" evidence="1">
    <location>
        <begin position="353"/>
        <end position="366"/>
    </location>
</feature>
<evidence type="ECO:0000313" key="2">
    <source>
        <dbReference type="EMBL" id="PPQ82313.1"/>
    </source>
</evidence>
<keyword evidence="3" id="KW-1185">Reference proteome</keyword>
<comment type="caution">
    <text evidence="2">The sequence shown here is derived from an EMBL/GenBank/DDBJ whole genome shotgun (WGS) entry which is preliminary data.</text>
</comment>
<dbReference type="InParanoid" id="A0A409WUW2"/>
<accession>A0A409WUW2</accession>